<dbReference type="GO" id="GO:0000981">
    <property type="term" value="F:DNA-binding transcription factor activity, RNA polymerase II-specific"/>
    <property type="evidence" value="ECO:0007669"/>
    <property type="project" value="TreeGrafter"/>
</dbReference>
<dbReference type="PRINTS" id="PR00454">
    <property type="entry name" value="ETSDOMAIN"/>
</dbReference>
<name>A0A8S9YR71_9TREM</name>
<comment type="similarity">
    <text evidence="1 3">Belongs to the ETS family.</text>
</comment>
<sequence>MHQEGQDGKSIYDNNSITDRSTLGIVSFIHGRRRHLLQFIMKLLDEDHPCVKWINKDRRAFHISAPDGLARLWGEYKKNKRMTFTSLTRSLRLYYASGKLERLPGHHHHYRLLCSDEEMQYDMDQS</sequence>
<keyword evidence="2 3" id="KW-0238">DNA-binding</keyword>
<dbReference type="Proteomes" id="UP000822476">
    <property type="component" value="Unassembled WGS sequence"/>
</dbReference>
<accession>A0A8S9YR71</accession>
<evidence type="ECO:0000256" key="2">
    <source>
        <dbReference type="ARBA" id="ARBA00023125"/>
    </source>
</evidence>
<dbReference type="InterPro" id="IPR036390">
    <property type="entry name" value="WH_DNA-bd_sf"/>
</dbReference>
<dbReference type="AlphaFoldDB" id="A0A8S9YR71"/>
<keyword evidence="6" id="KW-1185">Reference proteome</keyword>
<dbReference type="SUPFAM" id="SSF46785">
    <property type="entry name" value="Winged helix' DNA-binding domain"/>
    <property type="match status" value="1"/>
</dbReference>
<dbReference type="InterPro" id="IPR046328">
    <property type="entry name" value="ETS_fam"/>
</dbReference>
<dbReference type="OrthoDB" id="5961210at2759"/>
<evidence type="ECO:0000256" key="1">
    <source>
        <dbReference type="ARBA" id="ARBA00005562"/>
    </source>
</evidence>
<dbReference type="Gene3D" id="1.10.10.10">
    <property type="entry name" value="Winged helix-like DNA-binding domain superfamily/Winged helix DNA-binding domain"/>
    <property type="match status" value="1"/>
</dbReference>
<comment type="subcellular location">
    <subcellularLocation>
        <location evidence="3">Nucleus</location>
    </subcellularLocation>
</comment>
<proteinExistence type="inferred from homology"/>
<reference evidence="5" key="1">
    <citation type="submission" date="2019-07" db="EMBL/GenBank/DDBJ databases">
        <title>Annotation for the trematode Paragonimus miyazaki's.</title>
        <authorList>
            <person name="Choi Y.-J."/>
        </authorList>
    </citation>
    <scope>NUCLEOTIDE SEQUENCE</scope>
    <source>
        <strain evidence="5">Japan</strain>
    </source>
</reference>
<evidence type="ECO:0000313" key="5">
    <source>
        <dbReference type="EMBL" id="KAF7255896.1"/>
    </source>
</evidence>
<dbReference type="Pfam" id="PF00178">
    <property type="entry name" value="Ets"/>
    <property type="match status" value="1"/>
</dbReference>
<comment type="caution">
    <text evidence="5">The sequence shown here is derived from an EMBL/GenBank/DDBJ whole genome shotgun (WGS) entry which is preliminary data.</text>
</comment>
<evidence type="ECO:0000259" key="4">
    <source>
        <dbReference type="PROSITE" id="PS50061"/>
    </source>
</evidence>
<dbReference type="GO" id="GO:0005634">
    <property type="term" value="C:nucleus"/>
    <property type="evidence" value="ECO:0007669"/>
    <property type="project" value="UniProtKB-SubCell"/>
</dbReference>
<dbReference type="GO" id="GO:0043565">
    <property type="term" value="F:sequence-specific DNA binding"/>
    <property type="evidence" value="ECO:0007669"/>
    <property type="project" value="InterPro"/>
</dbReference>
<protein>
    <recommendedName>
        <fullName evidence="4">ETS domain-containing protein</fullName>
    </recommendedName>
</protein>
<dbReference type="SMART" id="SM00413">
    <property type="entry name" value="ETS"/>
    <property type="match status" value="1"/>
</dbReference>
<evidence type="ECO:0000313" key="6">
    <source>
        <dbReference type="Proteomes" id="UP000822476"/>
    </source>
</evidence>
<gene>
    <name evidence="5" type="ORF">EG68_05868</name>
</gene>
<feature type="domain" description="ETS" evidence="4">
    <location>
        <begin position="34"/>
        <end position="113"/>
    </location>
</feature>
<organism evidence="5 6">
    <name type="scientific">Paragonimus skrjabini miyazakii</name>
    <dbReference type="NCBI Taxonomy" id="59628"/>
    <lineage>
        <taxon>Eukaryota</taxon>
        <taxon>Metazoa</taxon>
        <taxon>Spiralia</taxon>
        <taxon>Lophotrochozoa</taxon>
        <taxon>Platyhelminthes</taxon>
        <taxon>Trematoda</taxon>
        <taxon>Digenea</taxon>
        <taxon>Plagiorchiida</taxon>
        <taxon>Troglotremata</taxon>
        <taxon>Troglotrematidae</taxon>
        <taxon>Paragonimus</taxon>
    </lineage>
</organism>
<dbReference type="EMBL" id="JTDE01003575">
    <property type="protein sequence ID" value="KAF7255896.1"/>
    <property type="molecule type" value="Genomic_DNA"/>
</dbReference>
<dbReference type="PANTHER" id="PTHR11849">
    <property type="entry name" value="ETS"/>
    <property type="match status" value="1"/>
</dbReference>
<evidence type="ECO:0000256" key="3">
    <source>
        <dbReference type="RuleBase" id="RU004019"/>
    </source>
</evidence>
<dbReference type="InterPro" id="IPR036388">
    <property type="entry name" value="WH-like_DNA-bd_sf"/>
</dbReference>
<keyword evidence="3" id="KW-0539">Nucleus</keyword>
<dbReference type="PROSITE" id="PS50061">
    <property type="entry name" value="ETS_DOMAIN_3"/>
    <property type="match status" value="1"/>
</dbReference>
<dbReference type="InterPro" id="IPR000418">
    <property type="entry name" value="Ets_dom"/>
</dbReference>
<dbReference type="GO" id="GO:0030154">
    <property type="term" value="P:cell differentiation"/>
    <property type="evidence" value="ECO:0007669"/>
    <property type="project" value="TreeGrafter"/>
</dbReference>